<dbReference type="Gene3D" id="2.60.40.10">
    <property type="entry name" value="Immunoglobulins"/>
    <property type="match status" value="2"/>
</dbReference>
<dbReference type="AlphaFoldDB" id="A0A1G2TIF0"/>
<dbReference type="Gene3D" id="1.10.1330.10">
    <property type="entry name" value="Dockerin domain"/>
    <property type="match status" value="1"/>
</dbReference>
<dbReference type="EMBL" id="MHVS01000003">
    <property type="protein sequence ID" value="OHA96848.1"/>
    <property type="molecule type" value="Genomic_DNA"/>
</dbReference>
<name>A0A1G2TIF0_9BACT</name>
<dbReference type="SUPFAM" id="SSF63446">
    <property type="entry name" value="Type I dockerin domain"/>
    <property type="match status" value="1"/>
</dbReference>
<protein>
    <recommendedName>
        <fullName evidence="7">Dockerin domain-containing protein</fullName>
    </recommendedName>
</protein>
<reference evidence="5 6" key="1">
    <citation type="journal article" date="2016" name="Nat. Commun.">
        <title>Thousands of microbial genomes shed light on interconnected biogeochemical processes in an aquifer system.</title>
        <authorList>
            <person name="Anantharaman K."/>
            <person name="Brown C.T."/>
            <person name="Hug L.A."/>
            <person name="Sharon I."/>
            <person name="Castelle C.J."/>
            <person name="Probst A.J."/>
            <person name="Thomas B.C."/>
            <person name="Singh A."/>
            <person name="Wilkins M.J."/>
            <person name="Karaoz U."/>
            <person name="Brodie E.L."/>
            <person name="Williams K.H."/>
            <person name="Hubbard S.S."/>
            <person name="Banfield J.F."/>
        </authorList>
    </citation>
    <scope>NUCLEOTIDE SEQUENCE [LARGE SCALE GENOMIC DNA]</scope>
</reference>
<keyword evidence="2" id="KW-0732">Signal</keyword>
<evidence type="ECO:0000313" key="5">
    <source>
        <dbReference type="EMBL" id="OHA96848.1"/>
    </source>
</evidence>
<dbReference type="InterPro" id="IPR013783">
    <property type="entry name" value="Ig-like_fold"/>
</dbReference>
<feature type="signal peptide" evidence="2">
    <location>
        <begin position="1"/>
        <end position="19"/>
    </location>
</feature>
<feature type="domain" description="Dockerin" evidence="4">
    <location>
        <begin position="375"/>
        <end position="431"/>
    </location>
</feature>
<accession>A0A1G2TIF0</accession>
<sequence length="431" mass="44833">MRGKILLAIFLLVPVLLSAQTYSSDNFQVTAPAVYPGGYSSSDTFKLTGVISQFAIGTSTITSFSLFPGFLYFPFVSTPTVTATAGAQQVALSWTAADASTGWSVGQYSVGQATVTGGPYTFTNVGNVLSSTPTGLTAGTPYYFVIRVLDALNNTIATSTEVSATPTAPASPPTGGGSSGGGGGGQVNYATGGINFSGRAYPRSTITVLKDAQVAATSIADAASNFYVSLSTLSAGNYFFSVYSEDNQGNRSSLVTFPVSVTAGVVTNVAGIFIAPTLAVDKSQVRKGDDIAIFGQTTAQAEVTIQVNSDEPYFAKTPSDANGVYLYNFDTAPLEYGDHSTKSKAAKGTEISSYSAAVPFVVGNTSIFAVLTKKKAPIRGDVNGDGRVNLVDFSISAYWYNRSSPSKNVDINGDGKVNLVDFSIMAFNWTG</sequence>
<evidence type="ECO:0000256" key="1">
    <source>
        <dbReference type="SAM" id="MobiDB-lite"/>
    </source>
</evidence>
<feature type="compositionally biased region" description="Gly residues" evidence="1">
    <location>
        <begin position="174"/>
        <end position="184"/>
    </location>
</feature>
<evidence type="ECO:0000259" key="3">
    <source>
        <dbReference type="PROSITE" id="PS50853"/>
    </source>
</evidence>
<dbReference type="SUPFAM" id="SSF49265">
    <property type="entry name" value="Fibronectin type III"/>
    <property type="match status" value="1"/>
</dbReference>
<evidence type="ECO:0000259" key="4">
    <source>
        <dbReference type="PROSITE" id="PS51766"/>
    </source>
</evidence>
<dbReference type="InterPro" id="IPR036439">
    <property type="entry name" value="Dockerin_dom_sf"/>
</dbReference>
<dbReference type="InterPro" id="IPR016134">
    <property type="entry name" value="Dockerin_dom"/>
</dbReference>
<dbReference type="Pfam" id="PF00404">
    <property type="entry name" value="Dockerin_1"/>
    <property type="match status" value="1"/>
</dbReference>
<evidence type="ECO:0008006" key="7">
    <source>
        <dbReference type="Google" id="ProtNLM"/>
    </source>
</evidence>
<dbReference type="InterPro" id="IPR003961">
    <property type="entry name" value="FN3_dom"/>
</dbReference>
<dbReference type="GO" id="GO:0000272">
    <property type="term" value="P:polysaccharide catabolic process"/>
    <property type="evidence" value="ECO:0007669"/>
    <property type="project" value="InterPro"/>
</dbReference>
<gene>
    <name evidence="5" type="ORF">A3D49_01925</name>
</gene>
<proteinExistence type="predicted"/>
<evidence type="ECO:0000256" key="2">
    <source>
        <dbReference type="SAM" id="SignalP"/>
    </source>
</evidence>
<comment type="caution">
    <text evidence="5">The sequence shown here is derived from an EMBL/GenBank/DDBJ whole genome shotgun (WGS) entry which is preliminary data.</text>
</comment>
<feature type="region of interest" description="Disordered" evidence="1">
    <location>
        <begin position="162"/>
        <end position="184"/>
    </location>
</feature>
<dbReference type="PROSITE" id="PS00018">
    <property type="entry name" value="EF_HAND_1"/>
    <property type="match status" value="1"/>
</dbReference>
<evidence type="ECO:0000313" key="6">
    <source>
        <dbReference type="Proteomes" id="UP000177279"/>
    </source>
</evidence>
<dbReference type="CDD" id="cd14256">
    <property type="entry name" value="Dockerin_I"/>
    <property type="match status" value="1"/>
</dbReference>
<organism evidence="5 6">
    <name type="scientific">Candidatus Zambryskibacteria bacterium RIFCSPHIGHO2_02_FULL_43_37</name>
    <dbReference type="NCBI Taxonomy" id="1802749"/>
    <lineage>
        <taxon>Bacteria</taxon>
        <taxon>Candidatus Zambryskiibacteriota</taxon>
    </lineage>
</organism>
<feature type="chain" id="PRO_5009584568" description="Dockerin domain-containing protein" evidence="2">
    <location>
        <begin position="20"/>
        <end position="431"/>
    </location>
</feature>
<dbReference type="PROSITE" id="PS51766">
    <property type="entry name" value="DOCKERIN"/>
    <property type="match status" value="1"/>
</dbReference>
<dbReference type="InterPro" id="IPR002105">
    <property type="entry name" value="Dockerin_1_rpt"/>
</dbReference>
<dbReference type="InterPro" id="IPR036116">
    <property type="entry name" value="FN3_sf"/>
</dbReference>
<feature type="domain" description="Fibronectin type-III" evidence="3">
    <location>
        <begin position="75"/>
        <end position="170"/>
    </location>
</feature>
<dbReference type="GO" id="GO:0004553">
    <property type="term" value="F:hydrolase activity, hydrolyzing O-glycosyl compounds"/>
    <property type="evidence" value="ECO:0007669"/>
    <property type="project" value="InterPro"/>
</dbReference>
<dbReference type="InterPro" id="IPR018247">
    <property type="entry name" value="EF_Hand_1_Ca_BS"/>
</dbReference>
<dbReference type="PROSITE" id="PS50853">
    <property type="entry name" value="FN3"/>
    <property type="match status" value="1"/>
</dbReference>
<dbReference type="Proteomes" id="UP000177279">
    <property type="component" value="Unassembled WGS sequence"/>
</dbReference>